<dbReference type="PANTHER" id="PTHR43827:SF3">
    <property type="entry name" value="NADP-DEPENDENT OXIDOREDUCTASE DOMAIN-CONTAINING PROTEIN"/>
    <property type="match status" value="1"/>
</dbReference>
<dbReference type="Pfam" id="PF00248">
    <property type="entry name" value="Aldo_ket_red"/>
    <property type="match status" value="1"/>
</dbReference>
<proteinExistence type="inferred from homology"/>
<dbReference type="PANTHER" id="PTHR43827">
    <property type="entry name" value="2,5-DIKETO-D-GLUCONIC ACID REDUCTASE"/>
    <property type="match status" value="1"/>
</dbReference>
<keyword evidence="3" id="KW-0560">Oxidoreductase</keyword>
<evidence type="ECO:0000313" key="5">
    <source>
        <dbReference type="EMBL" id="MDN0069806.1"/>
    </source>
</evidence>
<evidence type="ECO:0000259" key="4">
    <source>
        <dbReference type="Pfam" id="PF00248"/>
    </source>
</evidence>
<evidence type="ECO:0000256" key="1">
    <source>
        <dbReference type="ARBA" id="ARBA00007905"/>
    </source>
</evidence>
<evidence type="ECO:0000256" key="3">
    <source>
        <dbReference type="ARBA" id="ARBA00023002"/>
    </source>
</evidence>
<protein>
    <submittedName>
        <fullName evidence="5">Aldo/keto reductase</fullName>
    </submittedName>
</protein>
<dbReference type="AlphaFoldDB" id="A0AAW7K2J2"/>
<accession>A0AAW7K2J2</accession>
<dbReference type="InterPro" id="IPR023210">
    <property type="entry name" value="NADP_OxRdtase_dom"/>
</dbReference>
<gene>
    <name evidence="5" type="ORF">QVN40_08870</name>
</gene>
<dbReference type="Proteomes" id="UP001168505">
    <property type="component" value="Unassembled WGS sequence"/>
</dbReference>
<organism evidence="5 6">
    <name type="scientific">Collinsella ihumii</name>
    <dbReference type="NCBI Taxonomy" id="1720204"/>
    <lineage>
        <taxon>Bacteria</taxon>
        <taxon>Bacillati</taxon>
        <taxon>Actinomycetota</taxon>
        <taxon>Coriobacteriia</taxon>
        <taxon>Coriobacteriales</taxon>
        <taxon>Coriobacteriaceae</taxon>
        <taxon>Collinsella</taxon>
    </lineage>
</organism>
<evidence type="ECO:0000256" key="2">
    <source>
        <dbReference type="ARBA" id="ARBA00022857"/>
    </source>
</evidence>
<dbReference type="EMBL" id="JAUEIR010000007">
    <property type="protein sequence ID" value="MDN0069806.1"/>
    <property type="molecule type" value="Genomic_DNA"/>
</dbReference>
<dbReference type="InterPro" id="IPR020471">
    <property type="entry name" value="AKR"/>
</dbReference>
<dbReference type="InterPro" id="IPR036812">
    <property type="entry name" value="NAD(P)_OxRdtase_dom_sf"/>
</dbReference>
<dbReference type="GO" id="GO:0016616">
    <property type="term" value="F:oxidoreductase activity, acting on the CH-OH group of donors, NAD or NADP as acceptor"/>
    <property type="evidence" value="ECO:0007669"/>
    <property type="project" value="UniProtKB-ARBA"/>
</dbReference>
<feature type="domain" description="NADP-dependent oxidoreductase" evidence="4">
    <location>
        <begin position="4"/>
        <end position="89"/>
    </location>
</feature>
<comment type="caution">
    <text evidence="5">The sequence shown here is derived from an EMBL/GenBank/DDBJ whole genome shotgun (WGS) entry which is preliminary data.</text>
</comment>
<reference evidence="5" key="2">
    <citation type="submission" date="2023-08" db="EMBL/GenBank/DDBJ databases">
        <title>Identification and characterization of horizontal gene transfer across gut microbiota members of farm animals based on homology search.</title>
        <authorList>
            <person name="Schwarzerova J."/>
            <person name="Nykrynova M."/>
            <person name="Jureckova K."/>
            <person name="Cejkova D."/>
            <person name="Rychlik I."/>
        </authorList>
    </citation>
    <scope>NUCLEOTIDE SEQUENCE</scope>
    <source>
        <strain evidence="5">15_COKtk</strain>
    </source>
</reference>
<dbReference type="RefSeq" id="WP_289827427.1">
    <property type="nucleotide sequence ID" value="NZ_JAUEIR010000007.1"/>
</dbReference>
<reference evidence="5" key="1">
    <citation type="submission" date="2023-06" db="EMBL/GenBank/DDBJ databases">
        <authorList>
            <person name="Zeman M."/>
            <person name="Kubasova T."/>
            <person name="Jahodarova E."/>
            <person name="Nykrynova M."/>
            <person name="Rychlik I."/>
        </authorList>
    </citation>
    <scope>NUCLEOTIDE SEQUENCE</scope>
    <source>
        <strain evidence="5">15_COKtk</strain>
    </source>
</reference>
<keyword evidence="2" id="KW-0521">NADP</keyword>
<name>A0AAW7K2J2_9ACTN</name>
<comment type="similarity">
    <text evidence="1">Belongs to the aldo/keto reductase family.</text>
</comment>
<dbReference type="Gene3D" id="3.20.20.100">
    <property type="entry name" value="NADP-dependent oxidoreductase domain"/>
    <property type="match status" value="1"/>
</dbReference>
<dbReference type="PRINTS" id="PR00069">
    <property type="entry name" value="ALDKETRDTASE"/>
</dbReference>
<sequence length="129" mass="15433">MVDQFERHPMYQERELTEYCKSHDILPEAYTPFARMDERLLSDERLNEVARHHGKHSTQVILRWNYQSGIASIPKTSLLERMLEKLRYLTSSSPAGTWRRSTRWGHLGVSRPRKLRLRQTVRRTRNGRD</sequence>
<dbReference type="SUPFAM" id="SSF51430">
    <property type="entry name" value="NAD(P)-linked oxidoreductase"/>
    <property type="match status" value="1"/>
</dbReference>
<evidence type="ECO:0000313" key="6">
    <source>
        <dbReference type="Proteomes" id="UP001168505"/>
    </source>
</evidence>